<keyword evidence="1" id="KW-0720">Serine protease</keyword>
<feature type="compositionally biased region" description="Basic residues" evidence="2">
    <location>
        <begin position="930"/>
        <end position="943"/>
    </location>
</feature>
<dbReference type="InterPro" id="IPR050819">
    <property type="entry name" value="Tripeptidyl-peptidase_I"/>
</dbReference>
<dbReference type="PANTHER" id="PTHR14218:SF15">
    <property type="entry name" value="TRIPEPTIDYL-PEPTIDASE 1"/>
    <property type="match status" value="1"/>
</dbReference>
<keyword evidence="4" id="KW-0121">Carboxypeptidase</keyword>
<dbReference type="Gene3D" id="3.40.50.1820">
    <property type="entry name" value="alpha/beta hydrolase"/>
    <property type="match status" value="1"/>
</dbReference>
<evidence type="ECO:0000256" key="1">
    <source>
        <dbReference type="PROSITE-ProRule" id="PRU01032"/>
    </source>
</evidence>
<feature type="binding site" evidence="1">
    <location>
        <position position="890"/>
    </location>
    <ligand>
        <name>Ca(2+)</name>
        <dbReference type="ChEBI" id="CHEBI:29108"/>
    </ligand>
</feature>
<organism evidence="4 5">
    <name type="scientific">Roseiarcus fermentans</name>
    <dbReference type="NCBI Taxonomy" id="1473586"/>
    <lineage>
        <taxon>Bacteria</taxon>
        <taxon>Pseudomonadati</taxon>
        <taxon>Pseudomonadota</taxon>
        <taxon>Alphaproteobacteria</taxon>
        <taxon>Hyphomicrobiales</taxon>
        <taxon>Roseiarcaceae</taxon>
        <taxon>Roseiarcus</taxon>
    </lineage>
</organism>
<feature type="active site" description="Charge relay system" evidence="1">
    <location>
        <position position="835"/>
    </location>
</feature>
<dbReference type="EMBL" id="QNRK01000036">
    <property type="protein sequence ID" value="RBP05119.1"/>
    <property type="molecule type" value="Genomic_DNA"/>
</dbReference>
<feature type="active site" description="Charge relay system" evidence="1">
    <location>
        <position position="633"/>
    </location>
</feature>
<feature type="compositionally biased region" description="Low complexity" evidence="2">
    <location>
        <begin position="620"/>
        <end position="631"/>
    </location>
</feature>
<keyword evidence="1" id="KW-0378">Hydrolase</keyword>
<dbReference type="CDD" id="cd04056">
    <property type="entry name" value="Peptidases_S53"/>
    <property type="match status" value="1"/>
</dbReference>
<feature type="region of interest" description="Disordered" evidence="2">
    <location>
        <begin position="913"/>
        <end position="943"/>
    </location>
</feature>
<dbReference type="GO" id="GO:0046872">
    <property type="term" value="F:metal ion binding"/>
    <property type="evidence" value="ECO:0007669"/>
    <property type="project" value="UniProtKB-UniRule"/>
</dbReference>
<dbReference type="AlphaFoldDB" id="A0A366EUE1"/>
<dbReference type="SUPFAM" id="SSF52743">
    <property type="entry name" value="Subtilisin-like"/>
    <property type="match status" value="1"/>
</dbReference>
<protein>
    <submittedName>
        <fullName evidence="4">Carboxypeptidase C (Cathepsin A)</fullName>
    </submittedName>
</protein>
<reference evidence="4 5" key="1">
    <citation type="submission" date="2018-06" db="EMBL/GenBank/DDBJ databases">
        <title>Genomic Encyclopedia of Type Strains, Phase IV (KMG-IV): sequencing the most valuable type-strain genomes for metagenomic binning, comparative biology and taxonomic classification.</title>
        <authorList>
            <person name="Goeker M."/>
        </authorList>
    </citation>
    <scope>NUCLEOTIDE SEQUENCE [LARGE SCALE GENOMIC DNA]</scope>
    <source>
        <strain evidence="4 5">DSM 24875</strain>
    </source>
</reference>
<dbReference type="InterPro" id="IPR036852">
    <property type="entry name" value="Peptidase_S8/S53_dom_sf"/>
</dbReference>
<feature type="active site" description="Charge relay system" evidence="1">
    <location>
        <position position="637"/>
    </location>
</feature>
<comment type="cofactor">
    <cofactor evidence="1">
        <name>Ca(2+)</name>
        <dbReference type="ChEBI" id="CHEBI:29108"/>
    </cofactor>
    <text evidence="1">Binds 1 Ca(2+) ion per subunit.</text>
</comment>
<accession>A0A366EUE1</accession>
<keyword evidence="1" id="KW-0106">Calcium</keyword>
<comment type="caution">
    <text evidence="4">The sequence shown here is derived from an EMBL/GenBank/DDBJ whole genome shotgun (WGS) entry which is preliminary data.</text>
</comment>
<sequence>MTDRAGLAPLGAEPAGQPYLDTTAYGMGPDDSVTEVTEAAAITHHVATVGGVAIPYTATAGHLVAVDPVSSQPSAKIFYVAFTRDGAAAEARPVTFFYNGGPGSSSVFLLLGSFAPRRIKTSLPGFTPPPPYTMEDNPDSLIDRSDLVYINPVGTGYSAAVAPFKNRDFWGVDQDARSIKQFIKRYLTANARWNSPKFLYGESYGTARTCVLAWMLHEDGIDLNGLTLQSSVLDYPANFSNAVGLMPTFAADAWYHGRTAVVPPPPDLPAFMDTVTAFASDGYAKALAAYPNQDSATVQTLSQYLGIPANVLIAWQLNVEAADRLGHSLFLVTLLQDKGLALGAYDGRVTGVDTGIAAIVSPDGGMNDPTMAAVGGVYTAMWNAYLNGELLFTSTSNFVDLNDQAFQFWDFSHTDPTGAVQKPDSQGNPTLYTAGDLAAAMAANPDLLVLSANGFFDSVTPFHQTRLTLEAMPLANAAARANLSIRNYPSGHMIYLDGDSRTALKSDLATLYDHATRTVVARLARMALAARTIWRPIHPYFQLRRPGATIRPAAAGAEPWEVADLCAAYFWPRTLAGDGVIAIVELGGGWVPSDIDEYFGKRGLPRPAIADVSIGGANTPNPSGDPSSNPDGEVALDIQVAAAAYSVATGRAATIRVYWADARDWSSMATAISAAAADGCDVCSLSWGTDEANWKAAGEAAGLDLAERLNAAARAAAASGMTVFAASGDNNSSDGGPTPANVDLPASSPFVVGCGGTSKPRGGGEETVWNNDPGNPNGDGTGGGYSTLFKPMPQWQAGAPHGPGRMVPDVAANADPNLGYAIVVHGRTLAFGGTSAVAPLYAGLFAAFGRKLALATPERLLTPQLYLNPICFTDIVSGDNGYFRARIGPDPCTGLGSPIGEKLAALFGAAPAPASVTEGEASVVETTRPRPGRARGPHRAAPR</sequence>
<name>A0A366EUE1_9HYPH</name>
<dbReference type="SUPFAM" id="SSF53474">
    <property type="entry name" value="alpha/beta-Hydrolases"/>
    <property type="match status" value="1"/>
</dbReference>
<feature type="binding site" evidence="1">
    <location>
        <position position="888"/>
    </location>
    <ligand>
        <name>Ca(2+)</name>
        <dbReference type="ChEBI" id="CHEBI:29108"/>
    </ligand>
</feature>
<dbReference type="InterPro" id="IPR001563">
    <property type="entry name" value="Peptidase_S10"/>
</dbReference>
<dbReference type="Proteomes" id="UP000253529">
    <property type="component" value="Unassembled WGS sequence"/>
</dbReference>
<feature type="binding site" evidence="1">
    <location>
        <position position="874"/>
    </location>
    <ligand>
        <name>Ca(2+)</name>
        <dbReference type="ChEBI" id="CHEBI:29108"/>
    </ligand>
</feature>
<dbReference type="RefSeq" id="WP_113891938.1">
    <property type="nucleotide sequence ID" value="NZ_QNRK01000036.1"/>
</dbReference>
<keyword evidence="1" id="KW-0645">Protease</keyword>
<dbReference type="InterPro" id="IPR000209">
    <property type="entry name" value="Peptidase_S8/S53_dom"/>
</dbReference>
<feature type="binding site" evidence="1">
    <location>
        <position position="875"/>
    </location>
    <ligand>
        <name>Ca(2+)</name>
        <dbReference type="ChEBI" id="CHEBI:29108"/>
    </ligand>
</feature>
<dbReference type="GO" id="GO:0006508">
    <property type="term" value="P:proteolysis"/>
    <property type="evidence" value="ECO:0007669"/>
    <property type="project" value="UniProtKB-KW"/>
</dbReference>
<dbReference type="Pfam" id="PF00082">
    <property type="entry name" value="Peptidase_S8"/>
    <property type="match status" value="1"/>
</dbReference>
<evidence type="ECO:0000256" key="2">
    <source>
        <dbReference type="SAM" id="MobiDB-lite"/>
    </source>
</evidence>
<evidence type="ECO:0000259" key="3">
    <source>
        <dbReference type="PROSITE" id="PS51695"/>
    </source>
</evidence>
<dbReference type="Gene3D" id="3.40.50.200">
    <property type="entry name" value="Peptidase S8/S53 domain"/>
    <property type="match status" value="1"/>
</dbReference>
<keyword evidence="5" id="KW-1185">Reference proteome</keyword>
<gene>
    <name evidence="4" type="ORF">DFR50_1367</name>
</gene>
<evidence type="ECO:0000313" key="4">
    <source>
        <dbReference type="EMBL" id="RBP05119.1"/>
    </source>
</evidence>
<feature type="region of interest" description="Disordered" evidence="2">
    <location>
        <begin position="612"/>
        <end position="631"/>
    </location>
</feature>
<dbReference type="GO" id="GO:0008240">
    <property type="term" value="F:tripeptidyl-peptidase activity"/>
    <property type="evidence" value="ECO:0007669"/>
    <property type="project" value="TreeGrafter"/>
</dbReference>
<dbReference type="GO" id="GO:0004185">
    <property type="term" value="F:serine-type carboxypeptidase activity"/>
    <property type="evidence" value="ECO:0007669"/>
    <property type="project" value="InterPro"/>
</dbReference>
<proteinExistence type="predicted"/>
<dbReference type="InterPro" id="IPR030400">
    <property type="entry name" value="Sedolisin_dom"/>
</dbReference>
<dbReference type="Pfam" id="PF00450">
    <property type="entry name" value="Peptidase_S10"/>
    <property type="match status" value="1"/>
</dbReference>
<dbReference type="InterPro" id="IPR029058">
    <property type="entry name" value="AB_hydrolase_fold"/>
</dbReference>
<evidence type="ECO:0000313" key="5">
    <source>
        <dbReference type="Proteomes" id="UP000253529"/>
    </source>
</evidence>
<feature type="region of interest" description="Disordered" evidence="2">
    <location>
        <begin position="756"/>
        <end position="783"/>
    </location>
</feature>
<dbReference type="PROSITE" id="PS51695">
    <property type="entry name" value="SEDOLISIN"/>
    <property type="match status" value="1"/>
</dbReference>
<feature type="domain" description="Peptidase S53" evidence="3">
    <location>
        <begin position="556"/>
        <end position="910"/>
    </location>
</feature>
<keyword evidence="1" id="KW-0479">Metal-binding</keyword>
<dbReference type="PANTHER" id="PTHR14218">
    <property type="entry name" value="PROTEASE S8 TRIPEPTIDYL PEPTIDASE I CLN2"/>
    <property type="match status" value="1"/>
</dbReference>
<dbReference type="GO" id="GO:0004252">
    <property type="term" value="F:serine-type endopeptidase activity"/>
    <property type="evidence" value="ECO:0007669"/>
    <property type="project" value="UniProtKB-UniRule"/>
</dbReference>